<dbReference type="AlphaFoldDB" id="A0A3B0UEH1"/>
<sequence length="131" mass="14528">MKVITKVVFVVLIITFSINVHAQKSSWVAPKSADTVENPLKDNQNEIKKAKKLYASMCVICHGNKGKGDGIAGAALSPKPANFTSKKVQSQTDGALFWKLTNGNTPMAAYKDILSEEQRWQLVNYIRTFKK</sequence>
<protein>
    <recommendedName>
        <fullName evidence="4">Cytochrome c domain-containing protein</fullName>
    </recommendedName>
</protein>
<evidence type="ECO:0000256" key="2">
    <source>
        <dbReference type="ARBA" id="ARBA00022723"/>
    </source>
</evidence>
<dbReference type="GO" id="GO:0046872">
    <property type="term" value="F:metal ion binding"/>
    <property type="evidence" value="ECO:0007669"/>
    <property type="project" value="UniProtKB-KW"/>
</dbReference>
<dbReference type="GO" id="GO:0009055">
    <property type="term" value="F:electron transfer activity"/>
    <property type="evidence" value="ECO:0007669"/>
    <property type="project" value="InterPro"/>
</dbReference>
<organism evidence="5">
    <name type="scientific">hydrothermal vent metagenome</name>
    <dbReference type="NCBI Taxonomy" id="652676"/>
    <lineage>
        <taxon>unclassified sequences</taxon>
        <taxon>metagenomes</taxon>
        <taxon>ecological metagenomes</taxon>
    </lineage>
</organism>
<dbReference type="PANTHER" id="PTHR40394">
    <property type="entry name" value="LIPOPROTEIN-RELATED"/>
    <property type="match status" value="1"/>
</dbReference>
<evidence type="ECO:0000256" key="3">
    <source>
        <dbReference type="ARBA" id="ARBA00023004"/>
    </source>
</evidence>
<dbReference type="SUPFAM" id="SSF46626">
    <property type="entry name" value="Cytochrome c"/>
    <property type="match status" value="1"/>
</dbReference>
<evidence type="ECO:0000259" key="4">
    <source>
        <dbReference type="PROSITE" id="PS51007"/>
    </source>
</evidence>
<dbReference type="EMBL" id="UOER01000318">
    <property type="protein sequence ID" value="VAW24982.1"/>
    <property type="molecule type" value="Genomic_DNA"/>
</dbReference>
<dbReference type="Pfam" id="PF13442">
    <property type="entry name" value="Cytochrome_CBB3"/>
    <property type="match status" value="1"/>
</dbReference>
<keyword evidence="1" id="KW-0349">Heme</keyword>
<dbReference type="InterPro" id="IPR009056">
    <property type="entry name" value="Cyt_c-like_dom"/>
</dbReference>
<dbReference type="Gene3D" id="1.10.760.10">
    <property type="entry name" value="Cytochrome c-like domain"/>
    <property type="match status" value="1"/>
</dbReference>
<dbReference type="PANTHER" id="PTHR40394:SF2">
    <property type="entry name" value="QUINOL:CYTOCHROME C OXIDOREDUCTASE MEMBRANE PROTEIN"/>
    <property type="match status" value="1"/>
</dbReference>
<accession>A0A3B0UEH1</accession>
<evidence type="ECO:0000313" key="5">
    <source>
        <dbReference type="EMBL" id="VAW24982.1"/>
    </source>
</evidence>
<dbReference type="InterPro" id="IPR036909">
    <property type="entry name" value="Cyt_c-like_dom_sf"/>
</dbReference>
<keyword evidence="2" id="KW-0479">Metal-binding</keyword>
<feature type="domain" description="Cytochrome c" evidence="4">
    <location>
        <begin position="45"/>
        <end position="130"/>
    </location>
</feature>
<dbReference type="PROSITE" id="PS51007">
    <property type="entry name" value="CYTC"/>
    <property type="match status" value="1"/>
</dbReference>
<evidence type="ECO:0000256" key="1">
    <source>
        <dbReference type="ARBA" id="ARBA00022617"/>
    </source>
</evidence>
<proteinExistence type="predicted"/>
<gene>
    <name evidence="5" type="ORF">MNBD_BACTEROID04-804</name>
</gene>
<keyword evidence="3" id="KW-0408">Iron</keyword>
<name>A0A3B0UEH1_9ZZZZ</name>
<reference evidence="5" key="1">
    <citation type="submission" date="2018-06" db="EMBL/GenBank/DDBJ databases">
        <authorList>
            <person name="Zhirakovskaya E."/>
        </authorList>
    </citation>
    <scope>NUCLEOTIDE SEQUENCE</scope>
</reference>
<dbReference type="GO" id="GO:0020037">
    <property type="term" value="F:heme binding"/>
    <property type="evidence" value="ECO:0007669"/>
    <property type="project" value="InterPro"/>
</dbReference>